<reference evidence="4" key="1">
    <citation type="submission" date="2020-10" db="EMBL/GenBank/DDBJ databases">
        <authorList>
            <person name="Gilroy R."/>
        </authorList>
    </citation>
    <scope>NUCLEOTIDE SEQUENCE</scope>
    <source>
        <strain evidence="4">ChiHjej13B12-12457</strain>
    </source>
</reference>
<evidence type="ECO:0000313" key="4">
    <source>
        <dbReference type="EMBL" id="HIR62538.1"/>
    </source>
</evidence>
<evidence type="ECO:0008006" key="6">
    <source>
        <dbReference type="Google" id="ProtNLM"/>
    </source>
</evidence>
<reference evidence="4" key="2">
    <citation type="journal article" date="2021" name="PeerJ">
        <title>Extensive microbial diversity within the chicken gut microbiome revealed by metagenomics and culture.</title>
        <authorList>
            <person name="Gilroy R."/>
            <person name="Ravi A."/>
            <person name="Getino M."/>
            <person name="Pursley I."/>
            <person name="Horton D.L."/>
            <person name="Alikhan N.F."/>
            <person name="Baker D."/>
            <person name="Gharbi K."/>
            <person name="Hall N."/>
            <person name="Watson M."/>
            <person name="Adriaenssens E.M."/>
            <person name="Foster-Nyarko E."/>
            <person name="Jarju S."/>
            <person name="Secka A."/>
            <person name="Antonio M."/>
            <person name="Oren A."/>
            <person name="Chaudhuri R.R."/>
            <person name="La Ragione R."/>
            <person name="Hildebrand F."/>
            <person name="Pallen M.J."/>
        </authorList>
    </citation>
    <scope>NUCLEOTIDE SEQUENCE</scope>
    <source>
        <strain evidence="4">ChiHjej13B12-12457</strain>
    </source>
</reference>
<evidence type="ECO:0000256" key="2">
    <source>
        <dbReference type="SAM" id="MobiDB-lite"/>
    </source>
</evidence>
<gene>
    <name evidence="4" type="ORF">IAC94_03320</name>
</gene>
<comment type="caution">
    <text evidence="4">The sequence shown here is derived from an EMBL/GenBank/DDBJ whole genome shotgun (WGS) entry which is preliminary data.</text>
</comment>
<keyword evidence="3" id="KW-0812">Transmembrane</keyword>
<feature type="compositionally biased region" description="Polar residues" evidence="2">
    <location>
        <begin position="10"/>
        <end position="24"/>
    </location>
</feature>
<evidence type="ECO:0000313" key="5">
    <source>
        <dbReference type="Proteomes" id="UP000886744"/>
    </source>
</evidence>
<keyword evidence="1" id="KW-0175">Coiled coil</keyword>
<sequence length="310" mass="34870">MEENKRPVGSGTTPEWTSQNSKSDNPNKGLKVTVIVLAVVAVVLAGVFAYVWIDRQKMIDDLTIDKQNLTNELIELQGEYAQLSSNNDSLNVQLDREREKVSQLLDRIKQTDAANRSKIRQYEKELGTLRSIMKHYIFQIDSLNTLNIALRKDAELARAEAAKSAERYQELSKTTDEYAKLVEQGSEIKGRGINIVGINASNKETDRSSRIKKLRTCLSLIENSIAPKGPMRVYIRVKGPDGILMTSDQQRIFEMNGEQLVYSESREVDYQGAEVEVCIYFASEQFTKGVYTVEAYTSSGLLGTGDILLR</sequence>
<proteinExistence type="predicted"/>
<evidence type="ECO:0000256" key="1">
    <source>
        <dbReference type="SAM" id="Coils"/>
    </source>
</evidence>
<keyword evidence="3" id="KW-0472">Membrane</keyword>
<protein>
    <recommendedName>
        <fullName evidence="6">Chromosome segregation protein SMC</fullName>
    </recommendedName>
</protein>
<dbReference type="EMBL" id="DVHI01000041">
    <property type="protein sequence ID" value="HIR62538.1"/>
    <property type="molecule type" value="Genomic_DNA"/>
</dbReference>
<dbReference type="Proteomes" id="UP000886744">
    <property type="component" value="Unassembled WGS sequence"/>
</dbReference>
<evidence type="ECO:0000256" key="3">
    <source>
        <dbReference type="SAM" id="Phobius"/>
    </source>
</evidence>
<name>A0A9D1E0V7_9BACT</name>
<feature type="transmembrane region" description="Helical" evidence="3">
    <location>
        <begin position="32"/>
        <end position="53"/>
    </location>
</feature>
<feature type="region of interest" description="Disordered" evidence="2">
    <location>
        <begin position="1"/>
        <end position="24"/>
    </location>
</feature>
<keyword evidence="3" id="KW-1133">Transmembrane helix</keyword>
<accession>A0A9D1E0V7</accession>
<organism evidence="4 5">
    <name type="scientific">Candidatus Coprenecus avistercoris</name>
    <dbReference type="NCBI Taxonomy" id="2840730"/>
    <lineage>
        <taxon>Bacteria</taxon>
        <taxon>Pseudomonadati</taxon>
        <taxon>Bacteroidota</taxon>
        <taxon>Bacteroidia</taxon>
        <taxon>Bacteroidales</taxon>
        <taxon>Rikenellaceae</taxon>
        <taxon>Rikenellaceae incertae sedis</taxon>
        <taxon>Candidatus Coprenecus</taxon>
    </lineage>
</organism>
<feature type="coiled-coil region" evidence="1">
    <location>
        <begin position="59"/>
        <end position="114"/>
    </location>
</feature>
<dbReference type="AlphaFoldDB" id="A0A9D1E0V7"/>